<dbReference type="RefSeq" id="WP_073600752.1">
    <property type="nucleotide sequence ID" value="NZ_MRCB01000024.1"/>
</dbReference>
<feature type="transmembrane region" description="Helical" evidence="8">
    <location>
        <begin position="111"/>
        <end position="131"/>
    </location>
</feature>
<evidence type="ECO:0000313" key="10">
    <source>
        <dbReference type="Proteomes" id="UP000186868"/>
    </source>
</evidence>
<dbReference type="EMBL" id="MRCB01000024">
    <property type="protein sequence ID" value="OKH20988.1"/>
    <property type="molecule type" value="Genomic_DNA"/>
</dbReference>
<protein>
    <submittedName>
        <fullName evidence="9">Rod shape-determining protein MreD</fullName>
    </submittedName>
</protein>
<evidence type="ECO:0000256" key="2">
    <source>
        <dbReference type="ARBA" id="ARBA00007776"/>
    </source>
</evidence>
<gene>
    <name evidence="9" type="ORF">NIES593_17200</name>
</gene>
<dbReference type="NCBIfam" id="TIGR03426">
    <property type="entry name" value="shape_MreD"/>
    <property type="match status" value="1"/>
</dbReference>
<comment type="caution">
    <text evidence="9">The sequence shown here is derived from an EMBL/GenBank/DDBJ whole genome shotgun (WGS) entry which is preliminary data.</text>
</comment>
<proteinExistence type="inferred from homology"/>
<dbReference type="PROSITE" id="PS51257">
    <property type="entry name" value="PROKAR_LIPOPROTEIN"/>
    <property type="match status" value="1"/>
</dbReference>
<evidence type="ECO:0000256" key="8">
    <source>
        <dbReference type="SAM" id="Phobius"/>
    </source>
</evidence>
<dbReference type="GO" id="GO:0005886">
    <property type="term" value="C:plasma membrane"/>
    <property type="evidence" value="ECO:0007669"/>
    <property type="project" value="UniProtKB-SubCell"/>
</dbReference>
<keyword evidence="4 8" id="KW-0812">Transmembrane</keyword>
<feature type="transmembrane region" description="Helical" evidence="8">
    <location>
        <begin position="151"/>
        <end position="170"/>
    </location>
</feature>
<sequence>MKLSKWSSQQRQLLNGFIICASALVCACLTFVRLPGMELLGIAPSWLLIWTVSWSLKRSVFQGILAGLALGMIQDGMTSAPASGPSHVLSLVLVGFLTAKLQKQRYLKEDLISVALVVFAMSIVAEAAIALQHILHHIRTPEEIWLDYQRISLSSAILTSLWAPVLYYPLNRWWEKLKALERSSLSGIESRHS</sequence>
<name>A0A1U7HBS6_9CYAN</name>
<accession>A0A1U7HBS6</accession>
<feature type="transmembrane region" description="Helical" evidence="8">
    <location>
        <begin position="76"/>
        <end position="99"/>
    </location>
</feature>
<dbReference type="OrthoDB" id="458492at2"/>
<dbReference type="GO" id="GO:0008360">
    <property type="term" value="P:regulation of cell shape"/>
    <property type="evidence" value="ECO:0007669"/>
    <property type="project" value="UniProtKB-KW"/>
</dbReference>
<keyword evidence="5" id="KW-0133">Cell shape</keyword>
<keyword evidence="7 8" id="KW-0472">Membrane</keyword>
<evidence type="ECO:0000256" key="4">
    <source>
        <dbReference type="ARBA" id="ARBA00022692"/>
    </source>
</evidence>
<dbReference type="Proteomes" id="UP000186868">
    <property type="component" value="Unassembled WGS sequence"/>
</dbReference>
<evidence type="ECO:0000313" key="9">
    <source>
        <dbReference type="EMBL" id="OKH20988.1"/>
    </source>
</evidence>
<comment type="similarity">
    <text evidence="2">Belongs to the MreD family.</text>
</comment>
<evidence type="ECO:0000256" key="5">
    <source>
        <dbReference type="ARBA" id="ARBA00022960"/>
    </source>
</evidence>
<keyword evidence="3" id="KW-1003">Cell membrane</keyword>
<dbReference type="InterPro" id="IPR007227">
    <property type="entry name" value="Cell_shape_determining_MreD"/>
</dbReference>
<dbReference type="Pfam" id="PF04093">
    <property type="entry name" value="MreD"/>
    <property type="match status" value="1"/>
</dbReference>
<feature type="transmembrane region" description="Helical" evidence="8">
    <location>
        <begin position="12"/>
        <end position="32"/>
    </location>
</feature>
<dbReference type="AlphaFoldDB" id="A0A1U7HBS6"/>
<evidence type="ECO:0000256" key="6">
    <source>
        <dbReference type="ARBA" id="ARBA00022989"/>
    </source>
</evidence>
<keyword evidence="6 8" id="KW-1133">Transmembrane helix</keyword>
<keyword evidence="10" id="KW-1185">Reference proteome</keyword>
<evidence type="ECO:0000256" key="7">
    <source>
        <dbReference type="ARBA" id="ARBA00023136"/>
    </source>
</evidence>
<dbReference type="STRING" id="1921803.NIES593_17200"/>
<evidence type="ECO:0000256" key="1">
    <source>
        <dbReference type="ARBA" id="ARBA00004651"/>
    </source>
</evidence>
<organism evidence="9 10">
    <name type="scientific">Hydrococcus rivularis NIES-593</name>
    <dbReference type="NCBI Taxonomy" id="1921803"/>
    <lineage>
        <taxon>Bacteria</taxon>
        <taxon>Bacillati</taxon>
        <taxon>Cyanobacteriota</taxon>
        <taxon>Cyanophyceae</taxon>
        <taxon>Pleurocapsales</taxon>
        <taxon>Hydrococcaceae</taxon>
        <taxon>Hydrococcus</taxon>
    </lineage>
</organism>
<reference evidence="9 10" key="1">
    <citation type="submission" date="2016-11" db="EMBL/GenBank/DDBJ databases">
        <title>Draft Genome Sequences of Nine Cyanobacterial Strains from Diverse Habitats.</title>
        <authorList>
            <person name="Zhu T."/>
            <person name="Hou S."/>
            <person name="Lu X."/>
            <person name="Hess W.R."/>
        </authorList>
    </citation>
    <scope>NUCLEOTIDE SEQUENCE [LARGE SCALE GENOMIC DNA]</scope>
    <source>
        <strain evidence="9 10">NIES-593</strain>
    </source>
</reference>
<comment type="subcellular location">
    <subcellularLocation>
        <location evidence="1">Cell membrane</location>
        <topology evidence="1">Multi-pass membrane protein</topology>
    </subcellularLocation>
</comment>
<evidence type="ECO:0000256" key="3">
    <source>
        <dbReference type="ARBA" id="ARBA00022475"/>
    </source>
</evidence>